<dbReference type="PANTHER" id="PTHR34135:SF2">
    <property type="entry name" value="LYSOZYME"/>
    <property type="match status" value="1"/>
</dbReference>
<dbReference type="InterPro" id="IPR008270">
    <property type="entry name" value="Glyco_hydro_25_AS"/>
</dbReference>
<dbReference type="STRING" id="582692.SAMN05720606_105231"/>
<keyword evidence="7" id="KW-1185">Reference proteome</keyword>
<dbReference type="PROSITE" id="PS51904">
    <property type="entry name" value="GLYCOSYL_HYDROL_F25_2"/>
    <property type="match status" value="1"/>
</dbReference>
<name>A0A1G5GDZ8_9BACL</name>
<dbReference type="InterPro" id="IPR002053">
    <property type="entry name" value="Glyco_hydro_25"/>
</dbReference>
<accession>A0A1G5GDZ8</accession>
<dbReference type="Pfam" id="PF01183">
    <property type="entry name" value="Glyco_hydro_25"/>
    <property type="match status" value="1"/>
</dbReference>
<dbReference type="Gene3D" id="3.20.20.80">
    <property type="entry name" value="Glycosidases"/>
    <property type="match status" value="1"/>
</dbReference>
<dbReference type="EC" id="3.2.1.17" evidence="4"/>
<evidence type="ECO:0000256" key="5">
    <source>
        <dbReference type="SAM" id="MobiDB-lite"/>
    </source>
</evidence>
<dbReference type="AlphaFoldDB" id="A0A1G5GDZ8"/>
<dbReference type="EMBL" id="FMVM01000005">
    <property type="protein sequence ID" value="SCY49802.1"/>
    <property type="molecule type" value="Genomic_DNA"/>
</dbReference>
<dbReference type="SMART" id="SM00641">
    <property type="entry name" value="Glyco_25"/>
    <property type="match status" value="1"/>
</dbReference>
<feature type="region of interest" description="Disordered" evidence="5">
    <location>
        <begin position="214"/>
        <end position="257"/>
    </location>
</feature>
<comment type="catalytic activity">
    <reaction evidence="4">
        <text>Hydrolysis of (1-&gt;4)-beta-linkages between N-acetylmuramic acid and N-acetyl-D-glucosamine residues in a peptidoglycan and between N-acetyl-D-glucosamine residues in chitodextrins.</text>
        <dbReference type="EC" id="3.2.1.17"/>
    </reaction>
</comment>
<dbReference type="InterPro" id="IPR018077">
    <property type="entry name" value="Glyco_hydro_fam25_subgr"/>
</dbReference>
<gene>
    <name evidence="6" type="ORF">SAMN05720606_105231</name>
</gene>
<dbReference type="GO" id="GO:0009253">
    <property type="term" value="P:peptidoglycan catabolic process"/>
    <property type="evidence" value="ECO:0007669"/>
    <property type="project" value="InterPro"/>
</dbReference>
<dbReference type="PANTHER" id="PTHR34135">
    <property type="entry name" value="LYSOZYME"/>
    <property type="match status" value="1"/>
</dbReference>
<reference evidence="7" key="1">
    <citation type="submission" date="2016-10" db="EMBL/GenBank/DDBJ databases">
        <authorList>
            <person name="Varghese N."/>
            <person name="Submissions S."/>
        </authorList>
    </citation>
    <scope>NUCLEOTIDE SEQUENCE [LARGE SCALE GENOMIC DNA]</scope>
    <source>
        <strain evidence="7">BL9</strain>
    </source>
</reference>
<feature type="compositionally biased region" description="Pro residues" evidence="5">
    <location>
        <begin position="241"/>
        <end position="250"/>
    </location>
</feature>
<dbReference type="Proteomes" id="UP000198538">
    <property type="component" value="Unassembled WGS sequence"/>
</dbReference>
<dbReference type="GO" id="GO:0016052">
    <property type="term" value="P:carbohydrate catabolic process"/>
    <property type="evidence" value="ECO:0007669"/>
    <property type="project" value="TreeGrafter"/>
</dbReference>
<evidence type="ECO:0000313" key="6">
    <source>
        <dbReference type="EMBL" id="SCY49802.1"/>
    </source>
</evidence>
<dbReference type="CDD" id="cd00599">
    <property type="entry name" value="GH25_muramidase"/>
    <property type="match status" value="1"/>
</dbReference>
<sequence>MQNRTPGNTQGIDVSRYQGNIDWAKVKANGMTFVFIKATEGRTYIDPNFQKNVNGALAAGMMVGTYHFFRGTTVEIARAEAAHYANTLNQIGGAKALQLPPVMDYENNPGNLSRAQMNTVAKAFLTELQRLTGVKPIIYTGNSFASNFDASLGSYDLWVARYSTTRVPDAQPAWKRWTFWQYTDSGKVNGISGNVDMNEFEGSAAQLRARYAAATSNPNPTNPTEPANPTNPGNPSNPTTPSNPNPPTVPPKGGEPMTAEEKAAFDALKAQVDRLQARQQMEVPVWAKAAVDAALAYDAKNPLFSIDNGASYDFYRFITVMHRRGLFKK</sequence>
<evidence type="ECO:0000256" key="1">
    <source>
        <dbReference type="ARBA" id="ARBA00010646"/>
    </source>
</evidence>
<keyword evidence="2 4" id="KW-0378">Hydrolase</keyword>
<dbReference type="RefSeq" id="WP_090918321.1">
    <property type="nucleotide sequence ID" value="NZ_FMVM01000005.1"/>
</dbReference>
<dbReference type="GO" id="GO:0016998">
    <property type="term" value="P:cell wall macromolecule catabolic process"/>
    <property type="evidence" value="ECO:0007669"/>
    <property type="project" value="InterPro"/>
</dbReference>
<feature type="compositionally biased region" description="Low complexity" evidence="5">
    <location>
        <begin position="214"/>
        <end position="240"/>
    </location>
</feature>
<evidence type="ECO:0000256" key="4">
    <source>
        <dbReference type="RuleBase" id="RU361176"/>
    </source>
</evidence>
<dbReference type="SUPFAM" id="SSF51445">
    <property type="entry name" value="(Trans)glycosidases"/>
    <property type="match status" value="1"/>
</dbReference>
<evidence type="ECO:0000256" key="3">
    <source>
        <dbReference type="ARBA" id="ARBA00023295"/>
    </source>
</evidence>
<dbReference type="PROSITE" id="PS00953">
    <property type="entry name" value="GLYCOSYL_HYDROL_F25_1"/>
    <property type="match status" value="1"/>
</dbReference>
<organism evidence="6 7">
    <name type="scientific">Paenibacillus polysaccharolyticus</name>
    <dbReference type="NCBI Taxonomy" id="582692"/>
    <lineage>
        <taxon>Bacteria</taxon>
        <taxon>Bacillati</taxon>
        <taxon>Bacillota</taxon>
        <taxon>Bacilli</taxon>
        <taxon>Bacillales</taxon>
        <taxon>Paenibacillaceae</taxon>
        <taxon>Paenibacillus</taxon>
    </lineage>
</organism>
<keyword evidence="3 4" id="KW-0326">Glycosidase</keyword>
<evidence type="ECO:0000313" key="7">
    <source>
        <dbReference type="Proteomes" id="UP000198538"/>
    </source>
</evidence>
<evidence type="ECO:0000256" key="2">
    <source>
        <dbReference type="ARBA" id="ARBA00022801"/>
    </source>
</evidence>
<dbReference type="InterPro" id="IPR017853">
    <property type="entry name" value="GH"/>
</dbReference>
<protein>
    <recommendedName>
        <fullName evidence="4">Lysozyme</fullName>
        <ecNumber evidence="4">3.2.1.17</ecNumber>
    </recommendedName>
</protein>
<comment type="similarity">
    <text evidence="1 4">Belongs to the glycosyl hydrolase 25 family.</text>
</comment>
<dbReference type="GO" id="GO:0003796">
    <property type="term" value="F:lysozyme activity"/>
    <property type="evidence" value="ECO:0007669"/>
    <property type="project" value="UniProtKB-EC"/>
</dbReference>
<proteinExistence type="inferred from homology"/>